<feature type="region of interest" description="Disordered" evidence="2">
    <location>
        <begin position="1"/>
        <end position="20"/>
    </location>
</feature>
<feature type="region of interest" description="Disordered" evidence="2">
    <location>
        <begin position="285"/>
        <end position="325"/>
    </location>
</feature>
<feature type="region of interest" description="Disordered" evidence="2">
    <location>
        <begin position="202"/>
        <end position="225"/>
    </location>
</feature>
<dbReference type="Proteomes" id="UP000050525">
    <property type="component" value="Unassembled WGS sequence"/>
</dbReference>
<protein>
    <submittedName>
        <fullName evidence="3">Uncharacterized protein</fullName>
    </submittedName>
</protein>
<accession>A0A151P4C9</accession>
<feature type="compositionally biased region" description="Basic and acidic residues" evidence="2">
    <location>
        <begin position="1"/>
        <end position="12"/>
    </location>
</feature>
<dbReference type="EMBL" id="AKHW03001049">
    <property type="protein sequence ID" value="KYO43927.1"/>
    <property type="molecule type" value="Genomic_DNA"/>
</dbReference>
<evidence type="ECO:0000313" key="3">
    <source>
        <dbReference type="EMBL" id="KYO43927.1"/>
    </source>
</evidence>
<evidence type="ECO:0000256" key="1">
    <source>
        <dbReference type="SAM" id="Coils"/>
    </source>
</evidence>
<feature type="region of interest" description="Disordered" evidence="2">
    <location>
        <begin position="399"/>
        <end position="452"/>
    </location>
</feature>
<name>A0A151P4C9_ALLMI</name>
<keyword evidence="1" id="KW-0175">Coiled coil</keyword>
<sequence length="452" mass="51516">MQREMATWREKSTTTCTTQAREQKEILQRLEFPKGVIDVLQKEVRGQEDHVQELQDEVEKWQQKYMGAEQLIQMLRNTLHENQALTQEKGKVLTQEMGKVKEYMANYDALQERNLSLERELEAGAKENNRLQSQLQSVETEKDRLEEQIQSLKTLLEDGVAKEALTNNEREQALHQAQALSQQVQALEAEKKMLQVASRQMATKGQDPGESEVPETTSIATQTDTGQKAQVEKVADAMQKRLKVLGAKLAECVIMTNSGCLEQHQELEAAKRSLREVEAQLATVQLESQKTPEQVSFRGDQGPEDLREEAEPGPLKGRNPEKGLVGTKSTALEGEVLPVFLDDWNKRWDQWLERHAEEMSHVRQQLMECYKPRARRGITVPHQRPLVEAALIEAGTVGKNEQVSSRKETNNQVCQDCTQERQSVRRHKPKMSPKEKGSVGPRRESEAKEIEI</sequence>
<comment type="caution">
    <text evidence="3">The sequence shown here is derived from an EMBL/GenBank/DDBJ whole genome shotgun (WGS) entry which is preliminary data.</text>
</comment>
<evidence type="ECO:0000313" key="4">
    <source>
        <dbReference type="Proteomes" id="UP000050525"/>
    </source>
</evidence>
<proteinExistence type="predicted"/>
<evidence type="ECO:0000256" key="2">
    <source>
        <dbReference type="SAM" id="MobiDB-lite"/>
    </source>
</evidence>
<reference evidence="3 4" key="1">
    <citation type="journal article" date="2012" name="Genome Biol.">
        <title>Sequencing three crocodilian genomes to illuminate the evolution of archosaurs and amniotes.</title>
        <authorList>
            <person name="St John J.A."/>
            <person name="Braun E.L."/>
            <person name="Isberg S.R."/>
            <person name="Miles L.G."/>
            <person name="Chong A.Y."/>
            <person name="Gongora J."/>
            <person name="Dalzell P."/>
            <person name="Moran C."/>
            <person name="Bed'hom B."/>
            <person name="Abzhanov A."/>
            <person name="Burgess S.C."/>
            <person name="Cooksey A.M."/>
            <person name="Castoe T.A."/>
            <person name="Crawford N.G."/>
            <person name="Densmore L.D."/>
            <person name="Drew J.C."/>
            <person name="Edwards S.V."/>
            <person name="Faircloth B.C."/>
            <person name="Fujita M.K."/>
            <person name="Greenwold M.J."/>
            <person name="Hoffmann F.G."/>
            <person name="Howard J.M."/>
            <person name="Iguchi T."/>
            <person name="Janes D.E."/>
            <person name="Khan S.Y."/>
            <person name="Kohno S."/>
            <person name="de Koning A.J."/>
            <person name="Lance S.L."/>
            <person name="McCarthy F.M."/>
            <person name="McCormack J.E."/>
            <person name="Merchant M.E."/>
            <person name="Peterson D.G."/>
            <person name="Pollock D.D."/>
            <person name="Pourmand N."/>
            <person name="Raney B.J."/>
            <person name="Roessler K.A."/>
            <person name="Sanford J.R."/>
            <person name="Sawyer R.H."/>
            <person name="Schmidt C.J."/>
            <person name="Triplett E.W."/>
            <person name="Tuberville T.D."/>
            <person name="Venegas-Anaya M."/>
            <person name="Howard J.T."/>
            <person name="Jarvis E.D."/>
            <person name="Guillette L.J.Jr."/>
            <person name="Glenn T.C."/>
            <person name="Green R.E."/>
            <person name="Ray D.A."/>
        </authorList>
    </citation>
    <scope>NUCLEOTIDE SEQUENCE [LARGE SCALE GENOMIC DNA]</scope>
    <source>
        <strain evidence="3">KSC_2009_1</strain>
    </source>
</reference>
<keyword evidence="4" id="KW-1185">Reference proteome</keyword>
<feature type="compositionally biased region" description="Basic and acidic residues" evidence="2">
    <location>
        <begin position="432"/>
        <end position="452"/>
    </location>
</feature>
<feature type="compositionally biased region" description="Polar residues" evidence="2">
    <location>
        <begin position="214"/>
        <end position="225"/>
    </location>
</feature>
<gene>
    <name evidence="3" type="ORF">Y1Q_0012886</name>
</gene>
<feature type="coiled-coil region" evidence="1">
    <location>
        <begin position="37"/>
        <end position="197"/>
    </location>
</feature>
<organism evidence="3 4">
    <name type="scientific">Alligator mississippiensis</name>
    <name type="common">American alligator</name>
    <dbReference type="NCBI Taxonomy" id="8496"/>
    <lineage>
        <taxon>Eukaryota</taxon>
        <taxon>Metazoa</taxon>
        <taxon>Chordata</taxon>
        <taxon>Craniata</taxon>
        <taxon>Vertebrata</taxon>
        <taxon>Euteleostomi</taxon>
        <taxon>Archelosauria</taxon>
        <taxon>Archosauria</taxon>
        <taxon>Crocodylia</taxon>
        <taxon>Alligatoridae</taxon>
        <taxon>Alligatorinae</taxon>
        <taxon>Alligator</taxon>
    </lineage>
</organism>
<feature type="compositionally biased region" description="Polar residues" evidence="2">
    <location>
        <begin position="285"/>
        <end position="294"/>
    </location>
</feature>
<dbReference type="AlphaFoldDB" id="A0A151P4C9"/>